<organism evidence="2 3">
    <name type="scientific">Protea cynaroides</name>
    <dbReference type="NCBI Taxonomy" id="273540"/>
    <lineage>
        <taxon>Eukaryota</taxon>
        <taxon>Viridiplantae</taxon>
        <taxon>Streptophyta</taxon>
        <taxon>Embryophyta</taxon>
        <taxon>Tracheophyta</taxon>
        <taxon>Spermatophyta</taxon>
        <taxon>Magnoliopsida</taxon>
        <taxon>Proteales</taxon>
        <taxon>Proteaceae</taxon>
        <taxon>Protea</taxon>
    </lineage>
</organism>
<comment type="caution">
    <text evidence="2">The sequence shown here is derived from an EMBL/GenBank/DDBJ whole genome shotgun (WGS) entry which is preliminary data.</text>
</comment>
<reference evidence="2" key="1">
    <citation type="journal article" date="2023" name="Plant J.">
        <title>The genome of the king protea, Protea cynaroides.</title>
        <authorList>
            <person name="Chang J."/>
            <person name="Duong T.A."/>
            <person name="Schoeman C."/>
            <person name="Ma X."/>
            <person name="Roodt D."/>
            <person name="Barker N."/>
            <person name="Li Z."/>
            <person name="Van de Peer Y."/>
            <person name="Mizrachi E."/>
        </authorList>
    </citation>
    <scope>NUCLEOTIDE SEQUENCE</scope>
    <source>
        <tissue evidence="2">Young leaves</tissue>
    </source>
</reference>
<proteinExistence type="predicted"/>
<name>A0A9Q0K499_9MAGN</name>
<gene>
    <name evidence="2" type="ORF">NE237_022236</name>
</gene>
<sequence>MKPSSAESLNGGEKDLMANIPSATALGTAGKDGAYLLQDFTSSRVQGRQTLRIVASNPNPDKSLSLRPGSPPTSRLQTSLSSVPSDGISSQWVINDSHDLFPSPLSVSNPAICPGDASVFGKSPWDDDDRGRDSLIPGGNWYKTTLTNSTLLFAKKSVFQTSLIWVWLLRWALLGTAIP</sequence>
<accession>A0A9Q0K499</accession>
<feature type="compositionally biased region" description="Polar residues" evidence="1">
    <location>
        <begin position="72"/>
        <end position="83"/>
    </location>
</feature>
<dbReference type="AlphaFoldDB" id="A0A9Q0K499"/>
<feature type="region of interest" description="Disordered" evidence="1">
    <location>
        <begin position="54"/>
        <end position="83"/>
    </location>
</feature>
<dbReference type="Proteomes" id="UP001141806">
    <property type="component" value="Unassembled WGS sequence"/>
</dbReference>
<dbReference type="EMBL" id="JAMYWD010000008">
    <property type="protein sequence ID" value="KAJ4962297.1"/>
    <property type="molecule type" value="Genomic_DNA"/>
</dbReference>
<protein>
    <submittedName>
        <fullName evidence="2">Uncharacterized protein</fullName>
    </submittedName>
</protein>
<keyword evidence="3" id="KW-1185">Reference proteome</keyword>
<evidence type="ECO:0000313" key="3">
    <source>
        <dbReference type="Proteomes" id="UP001141806"/>
    </source>
</evidence>
<evidence type="ECO:0000256" key="1">
    <source>
        <dbReference type="SAM" id="MobiDB-lite"/>
    </source>
</evidence>
<evidence type="ECO:0000313" key="2">
    <source>
        <dbReference type="EMBL" id="KAJ4962297.1"/>
    </source>
</evidence>